<accession>A0ABX1GEE9</accession>
<name>A0ABX1GEE9_9GAMM</name>
<organism evidence="3 4">
    <name type="scientific">Spongiibacter thalassae</name>
    <dbReference type="NCBI Taxonomy" id="2721624"/>
    <lineage>
        <taxon>Bacteria</taxon>
        <taxon>Pseudomonadati</taxon>
        <taxon>Pseudomonadota</taxon>
        <taxon>Gammaproteobacteria</taxon>
        <taxon>Cellvibrionales</taxon>
        <taxon>Spongiibacteraceae</taxon>
        <taxon>Spongiibacter</taxon>
    </lineage>
</organism>
<evidence type="ECO:0000256" key="1">
    <source>
        <dbReference type="SAM" id="Coils"/>
    </source>
</evidence>
<proteinExistence type="predicted"/>
<feature type="region of interest" description="Disordered" evidence="2">
    <location>
        <begin position="163"/>
        <end position="189"/>
    </location>
</feature>
<reference evidence="3 4" key="1">
    <citation type="submission" date="2020-04" db="EMBL/GenBank/DDBJ databases">
        <authorList>
            <person name="Yoon J."/>
        </authorList>
    </citation>
    <scope>NUCLEOTIDE SEQUENCE [LARGE SCALE GENOMIC DNA]</scope>
    <source>
        <strain evidence="3 4">KMU-166</strain>
    </source>
</reference>
<evidence type="ECO:0000256" key="2">
    <source>
        <dbReference type="SAM" id="MobiDB-lite"/>
    </source>
</evidence>
<sequence length="454" mass="51188">MGAVTEAIVFFDDDVVVKEMYFAEFEAVLDDVVGISDFAGRDVQAVFVQISSSLKLLGAVFFAISFDSRGRIAGHWNLPLRHLLDHAGLGPDLGAGPIKVACRSACPVSWYRSHLWDPEMNDNHSFDQLCAAIARNRLGIISDMPVGSVAGNVSPFFSVPPSPAPAMGRQHSPTANDPGAAAKPSPGPVFHRRYRARLTAIRHAEKLRLATVNEAHLNQISVQEDRHNRKLAERDEQITQLKAELARSSKEVRALKLRVTQQHEQLAEAKRELEARIEKGGQDYRAQLEQFKLRYEHELADRLAEERRLAEEQIRRRDEQLYQRSTEIVDLRAELSRVRDQNEELLLSDDGKLLREMSEKGVVYVAYHPGIEHLLIAPEEMPVYLRNPVAFAAQRCGVDTKHYQRWLSHYRLPICQALGADGEVCGVPVRKIMRPHLYTFGESDRCEEHGSAAK</sequence>
<evidence type="ECO:0008006" key="5">
    <source>
        <dbReference type="Google" id="ProtNLM"/>
    </source>
</evidence>
<keyword evidence="1" id="KW-0175">Coiled coil</keyword>
<feature type="coiled-coil region" evidence="1">
    <location>
        <begin position="224"/>
        <end position="348"/>
    </location>
</feature>
<comment type="caution">
    <text evidence="3">The sequence shown here is derived from an EMBL/GenBank/DDBJ whole genome shotgun (WGS) entry which is preliminary data.</text>
</comment>
<dbReference type="EMBL" id="JAAWWK010000002">
    <property type="protein sequence ID" value="NKI16818.1"/>
    <property type="molecule type" value="Genomic_DNA"/>
</dbReference>
<keyword evidence="4" id="KW-1185">Reference proteome</keyword>
<dbReference type="Proteomes" id="UP000765845">
    <property type="component" value="Unassembled WGS sequence"/>
</dbReference>
<protein>
    <recommendedName>
        <fullName evidence="5">Chromosome partition protein Smc</fullName>
    </recommendedName>
</protein>
<gene>
    <name evidence="3" type="ORF">HCU74_05215</name>
</gene>
<dbReference type="RefSeq" id="WP_168449368.1">
    <property type="nucleotide sequence ID" value="NZ_JAAWWK010000002.1"/>
</dbReference>
<evidence type="ECO:0000313" key="3">
    <source>
        <dbReference type="EMBL" id="NKI16818.1"/>
    </source>
</evidence>
<evidence type="ECO:0000313" key="4">
    <source>
        <dbReference type="Proteomes" id="UP000765845"/>
    </source>
</evidence>